<dbReference type="Gene3D" id="3.40.630.30">
    <property type="match status" value="1"/>
</dbReference>
<keyword evidence="1 4" id="KW-0808">Transferase</keyword>
<reference evidence="4 5" key="1">
    <citation type="submission" date="2019-07" db="EMBL/GenBank/DDBJ databases">
        <title>Full genome sequence of Humibacter sp. WJ7-1.</title>
        <authorList>
            <person name="Im W.-T."/>
        </authorList>
    </citation>
    <scope>NUCLEOTIDE SEQUENCE [LARGE SCALE GENOMIC DNA]</scope>
    <source>
        <strain evidence="4 5">WJ7-1</strain>
    </source>
</reference>
<evidence type="ECO:0000313" key="4">
    <source>
        <dbReference type="EMBL" id="QDZ14875.1"/>
    </source>
</evidence>
<dbReference type="KEGG" id="huw:FPZ11_08980"/>
<evidence type="ECO:0000259" key="3">
    <source>
        <dbReference type="PROSITE" id="PS51186"/>
    </source>
</evidence>
<keyword evidence="5" id="KW-1185">Reference proteome</keyword>
<dbReference type="PROSITE" id="PS51186">
    <property type="entry name" value="GNAT"/>
    <property type="match status" value="1"/>
</dbReference>
<dbReference type="SUPFAM" id="SSF55729">
    <property type="entry name" value="Acyl-CoA N-acyltransferases (Nat)"/>
    <property type="match status" value="1"/>
</dbReference>
<name>A0A5B8M4X8_9MICO</name>
<dbReference type="OrthoDB" id="149709at2"/>
<keyword evidence="2" id="KW-0012">Acyltransferase</keyword>
<proteinExistence type="predicted"/>
<evidence type="ECO:0000256" key="1">
    <source>
        <dbReference type="ARBA" id="ARBA00022679"/>
    </source>
</evidence>
<sequence>MRRLLAAWRERLARASIPAHGESAAVLSWASRDAAVVKVLRNSGFTPTAVLAARVGAARPGPETTMVTVRAIAPSDVETVTSLHETLIRWDDNFGGAHWRASTPARMHDYVTELITGPRPRAWVAEVDGHVVGSCDVEWPETAGWATGGIAADPATVAYIGTMSVAPGIRGTGIGSALIAHVHRELSASGISLPVLHYAPLNPLSAPFWHRAGYRPVTTTWTAQPHTVLRDGRAG</sequence>
<organism evidence="4 5">
    <name type="scientific">Humibacter ginsenosidimutans</name>
    <dbReference type="NCBI Taxonomy" id="2599293"/>
    <lineage>
        <taxon>Bacteria</taxon>
        <taxon>Bacillati</taxon>
        <taxon>Actinomycetota</taxon>
        <taxon>Actinomycetes</taxon>
        <taxon>Micrococcales</taxon>
        <taxon>Microbacteriaceae</taxon>
        <taxon>Humibacter</taxon>
    </lineage>
</organism>
<dbReference type="Pfam" id="PF00583">
    <property type="entry name" value="Acetyltransf_1"/>
    <property type="match status" value="1"/>
</dbReference>
<dbReference type="InterPro" id="IPR016181">
    <property type="entry name" value="Acyl_CoA_acyltransferase"/>
</dbReference>
<dbReference type="Proteomes" id="UP000320216">
    <property type="component" value="Chromosome"/>
</dbReference>
<dbReference type="AlphaFoldDB" id="A0A5B8M4X8"/>
<dbReference type="GO" id="GO:0016747">
    <property type="term" value="F:acyltransferase activity, transferring groups other than amino-acyl groups"/>
    <property type="evidence" value="ECO:0007669"/>
    <property type="project" value="InterPro"/>
</dbReference>
<dbReference type="EMBL" id="CP042305">
    <property type="protein sequence ID" value="QDZ14875.1"/>
    <property type="molecule type" value="Genomic_DNA"/>
</dbReference>
<gene>
    <name evidence="4" type="ORF">FPZ11_08980</name>
</gene>
<dbReference type="InterPro" id="IPR050832">
    <property type="entry name" value="Bact_Acetyltransf"/>
</dbReference>
<protein>
    <submittedName>
        <fullName evidence="4">GNAT family N-acetyltransferase</fullName>
    </submittedName>
</protein>
<accession>A0A5B8M4X8</accession>
<evidence type="ECO:0000256" key="2">
    <source>
        <dbReference type="ARBA" id="ARBA00023315"/>
    </source>
</evidence>
<evidence type="ECO:0000313" key="5">
    <source>
        <dbReference type="Proteomes" id="UP000320216"/>
    </source>
</evidence>
<dbReference type="PANTHER" id="PTHR43877">
    <property type="entry name" value="AMINOALKYLPHOSPHONATE N-ACETYLTRANSFERASE-RELATED-RELATED"/>
    <property type="match status" value="1"/>
</dbReference>
<dbReference type="CDD" id="cd04301">
    <property type="entry name" value="NAT_SF"/>
    <property type="match status" value="1"/>
</dbReference>
<dbReference type="InterPro" id="IPR000182">
    <property type="entry name" value="GNAT_dom"/>
</dbReference>
<feature type="domain" description="N-acetyltransferase" evidence="3">
    <location>
        <begin position="67"/>
        <end position="235"/>
    </location>
</feature>